<evidence type="ECO:0000313" key="1">
    <source>
        <dbReference type="EMBL" id="KAF1960542.1"/>
    </source>
</evidence>
<keyword evidence="2" id="KW-1185">Reference proteome</keyword>
<gene>
    <name evidence="1" type="ORF">CC80DRAFT_259117</name>
</gene>
<sequence length="213" mass="23712">MHHSCSCASVGADARRPQFAHICSSPDARCTSQSCTTANVPLQHARIGVRYIDYPTLHRFLAKSHSIFRPQAIVSALVPQVANIRLPLLIKARSPLPSRTKADFVSRISLPCRRLIVSCLSLRHSSTVRSLENSTGYSQVMPGLLYCAWSYCLLHYLTSSTSLHVWLVGCSGAPCRYGRCAWRNRQLHRGFLGRALSPFSSHLNHQVIVTMAR</sequence>
<protein>
    <submittedName>
        <fullName evidence="1">Uncharacterized protein</fullName>
    </submittedName>
</protein>
<name>A0A6A5U9N6_9PLEO</name>
<organism evidence="1 2">
    <name type="scientific">Byssothecium circinans</name>
    <dbReference type="NCBI Taxonomy" id="147558"/>
    <lineage>
        <taxon>Eukaryota</taxon>
        <taxon>Fungi</taxon>
        <taxon>Dikarya</taxon>
        <taxon>Ascomycota</taxon>
        <taxon>Pezizomycotina</taxon>
        <taxon>Dothideomycetes</taxon>
        <taxon>Pleosporomycetidae</taxon>
        <taxon>Pleosporales</taxon>
        <taxon>Massarineae</taxon>
        <taxon>Massarinaceae</taxon>
        <taxon>Byssothecium</taxon>
    </lineage>
</organism>
<evidence type="ECO:0000313" key="2">
    <source>
        <dbReference type="Proteomes" id="UP000800035"/>
    </source>
</evidence>
<dbReference type="AlphaFoldDB" id="A0A6A5U9N6"/>
<reference evidence="1" key="1">
    <citation type="journal article" date="2020" name="Stud. Mycol.">
        <title>101 Dothideomycetes genomes: a test case for predicting lifestyles and emergence of pathogens.</title>
        <authorList>
            <person name="Haridas S."/>
            <person name="Albert R."/>
            <person name="Binder M."/>
            <person name="Bloem J."/>
            <person name="Labutti K."/>
            <person name="Salamov A."/>
            <person name="Andreopoulos B."/>
            <person name="Baker S."/>
            <person name="Barry K."/>
            <person name="Bills G."/>
            <person name="Bluhm B."/>
            <person name="Cannon C."/>
            <person name="Castanera R."/>
            <person name="Culley D."/>
            <person name="Daum C."/>
            <person name="Ezra D."/>
            <person name="Gonzalez J."/>
            <person name="Henrissat B."/>
            <person name="Kuo A."/>
            <person name="Liang C."/>
            <person name="Lipzen A."/>
            <person name="Lutzoni F."/>
            <person name="Magnuson J."/>
            <person name="Mondo S."/>
            <person name="Nolan M."/>
            <person name="Ohm R."/>
            <person name="Pangilinan J."/>
            <person name="Park H.-J."/>
            <person name="Ramirez L."/>
            <person name="Alfaro M."/>
            <person name="Sun H."/>
            <person name="Tritt A."/>
            <person name="Yoshinaga Y."/>
            <person name="Zwiers L.-H."/>
            <person name="Turgeon B."/>
            <person name="Goodwin S."/>
            <person name="Spatafora J."/>
            <person name="Crous P."/>
            <person name="Grigoriev I."/>
        </authorList>
    </citation>
    <scope>NUCLEOTIDE SEQUENCE</scope>
    <source>
        <strain evidence="1">CBS 675.92</strain>
    </source>
</reference>
<proteinExistence type="predicted"/>
<accession>A0A6A5U9N6</accession>
<dbReference type="Proteomes" id="UP000800035">
    <property type="component" value="Unassembled WGS sequence"/>
</dbReference>
<dbReference type="EMBL" id="ML976982">
    <property type="protein sequence ID" value="KAF1960542.1"/>
    <property type="molecule type" value="Genomic_DNA"/>
</dbReference>